<organism evidence="2">
    <name type="scientific">Phytophthora nicotianae</name>
    <name type="common">Potato buckeye rot agent</name>
    <name type="synonym">Phytophthora parasitica</name>
    <dbReference type="NCBI Taxonomy" id="4792"/>
    <lineage>
        <taxon>Eukaryota</taxon>
        <taxon>Sar</taxon>
        <taxon>Stramenopiles</taxon>
        <taxon>Oomycota</taxon>
        <taxon>Peronosporomycetes</taxon>
        <taxon>Peronosporales</taxon>
        <taxon>Peronosporaceae</taxon>
        <taxon>Phytophthora</taxon>
    </lineage>
</organism>
<gene>
    <name evidence="2" type="ORF">L915_01191</name>
</gene>
<feature type="region of interest" description="Disordered" evidence="1">
    <location>
        <begin position="131"/>
        <end position="153"/>
    </location>
</feature>
<dbReference type="Proteomes" id="UP000053236">
    <property type="component" value="Unassembled WGS sequence"/>
</dbReference>
<dbReference type="VEuPathDB" id="FungiDB:PPTG_01080"/>
<evidence type="ECO:0000256" key="1">
    <source>
        <dbReference type="SAM" id="MobiDB-lite"/>
    </source>
</evidence>
<accession>W2HNB4</accession>
<reference evidence="2" key="1">
    <citation type="submission" date="2013-11" db="EMBL/GenBank/DDBJ databases">
        <title>The Genome Sequence of Phytophthora parasitica CJ02B3.</title>
        <authorList>
            <consortium name="The Broad Institute Genomics Platform"/>
            <person name="Russ C."/>
            <person name="Tyler B."/>
            <person name="Panabieres F."/>
            <person name="Shan W."/>
            <person name="Tripathy S."/>
            <person name="Grunwald N."/>
            <person name="Machado M."/>
            <person name="Johnson C.S."/>
            <person name="Arredondo F."/>
            <person name="Hong C."/>
            <person name="Coffey M."/>
            <person name="Young S.K."/>
            <person name="Zeng Q."/>
            <person name="Gargeya S."/>
            <person name="Fitzgerald M."/>
            <person name="Abouelleil A."/>
            <person name="Alvarado L."/>
            <person name="Chapman S.B."/>
            <person name="Gainer-Dewar J."/>
            <person name="Goldberg J."/>
            <person name="Griggs A."/>
            <person name="Gujja S."/>
            <person name="Hansen M."/>
            <person name="Howarth C."/>
            <person name="Imamovic A."/>
            <person name="Ireland A."/>
            <person name="Larimer J."/>
            <person name="McCowan C."/>
            <person name="Murphy C."/>
            <person name="Pearson M."/>
            <person name="Poon T.W."/>
            <person name="Priest M."/>
            <person name="Roberts A."/>
            <person name="Saif S."/>
            <person name="Shea T."/>
            <person name="Sykes S."/>
            <person name="Wortman J."/>
            <person name="Nusbaum C."/>
            <person name="Birren B."/>
        </authorList>
    </citation>
    <scope>NUCLEOTIDE SEQUENCE [LARGE SCALE GENOMIC DNA]</scope>
    <source>
        <strain evidence="2">CJ02B3</strain>
    </source>
</reference>
<protein>
    <submittedName>
        <fullName evidence="2">Uncharacterized protein</fullName>
    </submittedName>
</protein>
<name>W2HNB4_PHYNI</name>
<proteinExistence type="predicted"/>
<evidence type="ECO:0000313" key="2">
    <source>
        <dbReference type="EMBL" id="ETK95936.1"/>
    </source>
</evidence>
<dbReference type="AlphaFoldDB" id="W2HNB4"/>
<dbReference type="EMBL" id="KI684146">
    <property type="protein sequence ID" value="ETK95936.1"/>
    <property type="molecule type" value="Genomic_DNA"/>
</dbReference>
<sequence length="237" mass="26333">MFNETKTLLSGLTASHCNSSVMNGDMVDEYQQNYMTKEGAGLKNAAAVMLTALEDAIKHPSGAADSGAPIRQAQYLATRTVNEFGGAHEWPLSLMIYALLGHKSYVSSEAFWYLFPHGFIDELRQSEEDDCGDVATNECDSKSNSENESMDGDMEDDDFVDIEKELSNVLVHQAIEELADFANSENLSMLSSSLCDRHTTGGARSYKIDGKIFFITQVESYKYRGIYFVDYSPVEFV</sequence>